<gene>
    <name evidence="3" type="ORF">LKD42_14020</name>
</gene>
<sequence length="867" mass="99334">MRFYTWKDIERYILMHHDEWKDELYDIEVYPNEMVVYPKSEQGTLQNAVLKKLFPKNIAPDNLSIKLDGQGEDLMILYEYEYSPVTVRTLPLFKKAIYEDSIYPTEQLADLSCPVFAFHSYKGGVGRTLSLIAFARAWTNLQKNPENSKLLIIDSDLEAPGLTLIQGDLNDSAFSYLDLLTLIQDNSNVEEIVSTAGNLMGTITLPIETSQQRVEHFFLPTYRYEEQLFDLYASPQTITASRNKEYILAEVLSKLASSLGATAVLVDLRAGISEYSAPLLLDPRVKKYCVTSTSLQSVMGTKQVLSFIAKGLKIKEDTLLPTVFLGMIPETFSRREKQEIKENLLGCFETTEVKEELLDNMIVELPFASELIHLTEWKQILNVLKDRDMYDAVKELVKPYCISEEPERGMYTEKQHQIITKQICDFANNQITAEANGAEELLLTEPIKNLCARFNHQIPVTVVQGAKGSGKTFLYRQLIEKKNWNSFFSEITHKKISKENGCFIPVLAPQNISQLQTVLEQCIDYFNETLSFADVSRGIYSDNSHKLDLKANEEIDWMSFWEQLFVNSVNKEFTSFAQLNEKLKEEEKTVIFLIDGLEEILKAVSSNKNQQKAIEVLCQGVLNTISARYENIGLIIFIRSDMAQNAITVNYEQFRQSFAYAELKWSSAEALKLAVWLVSHANSDFYRESIPIENASQEIIDKYLEELWGLKLGKKDSNEAYSSRWILAALSDFNGQLQARDIIRFLKYAAGQNMKKPPYDDRILMPAEIRYAVPKCSNAKISDIKAEYENLKPIFEKLEDLPTDEKTLPMNLENNIFTSVEEKSMTQSGYLKRDGEKLYLPEIIRHALGFRYEKGARPRVLSLLLKH</sequence>
<dbReference type="InterPro" id="IPR027417">
    <property type="entry name" value="P-loop_NTPase"/>
</dbReference>
<protein>
    <recommendedName>
        <fullName evidence="5">ParA family protein</fullName>
    </recommendedName>
</protein>
<evidence type="ECO:0000313" key="4">
    <source>
        <dbReference type="Proteomes" id="UP001299235"/>
    </source>
</evidence>
<keyword evidence="1" id="KW-0547">Nucleotide-binding</keyword>
<dbReference type="PANTHER" id="PTHR43384:SF6">
    <property type="entry name" value="SEPTUM SITE-DETERMINING PROTEIN MIND HOMOLOG, CHLOROPLASTIC"/>
    <property type="match status" value="1"/>
</dbReference>
<keyword evidence="4" id="KW-1185">Reference proteome</keyword>
<dbReference type="RefSeq" id="WP_248836064.1">
    <property type="nucleotide sequence ID" value="NZ_JAJEQE010000071.1"/>
</dbReference>
<dbReference type="InterPro" id="IPR050625">
    <property type="entry name" value="ParA/MinD_ATPase"/>
</dbReference>
<evidence type="ECO:0000256" key="2">
    <source>
        <dbReference type="ARBA" id="ARBA00022840"/>
    </source>
</evidence>
<dbReference type="SUPFAM" id="SSF52540">
    <property type="entry name" value="P-loop containing nucleoside triphosphate hydrolases"/>
    <property type="match status" value="2"/>
</dbReference>
<keyword evidence="2" id="KW-0067">ATP-binding</keyword>
<reference evidence="3 4" key="1">
    <citation type="submission" date="2021-10" db="EMBL/GenBank/DDBJ databases">
        <title>Anaerobic single-cell dispensing facilitates the cultivation of human gut bacteria.</title>
        <authorList>
            <person name="Afrizal A."/>
        </authorList>
    </citation>
    <scope>NUCLEOTIDE SEQUENCE [LARGE SCALE GENOMIC DNA]</scope>
    <source>
        <strain evidence="3 4">CLA-AA-H246</strain>
    </source>
</reference>
<proteinExistence type="predicted"/>
<dbReference type="Proteomes" id="UP001299235">
    <property type="component" value="Unassembled WGS sequence"/>
</dbReference>
<evidence type="ECO:0008006" key="5">
    <source>
        <dbReference type="Google" id="ProtNLM"/>
    </source>
</evidence>
<accession>A0ABS8F122</accession>
<name>A0ABS8F122_9FIRM</name>
<organism evidence="3 4">
    <name type="scientific">Hominisplanchenecus faecis</name>
    <dbReference type="NCBI Taxonomy" id="2885351"/>
    <lineage>
        <taxon>Bacteria</taxon>
        <taxon>Bacillati</taxon>
        <taxon>Bacillota</taxon>
        <taxon>Clostridia</taxon>
        <taxon>Lachnospirales</taxon>
        <taxon>Lachnospiraceae</taxon>
        <taxon>Hominisplanchenecus</taxon>
    </lineage>
</organism>
<comment type="caution">
    <text evidence="3">The sequence shown here is derived from an EMBL/GenBank/DDBJ whole genome shotgun (WGS) entry which is preliminary data.</text>
</comment>
<dbReference type="NCBIfam" id="NF047398">
    <property type="entry name" value="AAA_KGGVGR"/>
    <property type="match status" value="1"/>
</dbReference>
<evidence type="ECO:0000256" key="1">
    <source>
        <dbReference type="ARBA" id="ARBA00022741"/>
    </source>
</evidence>
<dbReference type="Gene3D" id="3.40.50.300">
    <property type="entry name" value="P-loop containing nucleotide triphosphate hydrolases"/>
    <property type="match status" value="2"/>
</dbReference>
<dbReference type="PANTHER" id="PTHR43384">
    <property type="entry name" value="SEPTUM SITE-DETERMINING PROTEIN MIND HOMOLOG, CHLOROPLASTIC-RELATED"/>
    <property type="match status" value="1"/>
</dbReference>
<dbReference type="EMBL" id="JAJEQE010000071">
    <property type="protein sequence ID" value="MCC2150342.1"/>
    <property type="molecule type" value="Genomic_DNA"/>
</dbReference>
<evidence type="ECO:0000313" key="3">
    <source>
        <dbReference type="EMBL" id="MCC2150342.1"/>
    </source>
</evidence>